<dbReference type="InterPro" id="IPR008844">
    <property type="entry name" value="Spore_GerAC-like"/>
</dbReference>
<dbReference type="Gene3D" id="3.30.300.210">
    <property type="entry name" value="Nutrient germinant receptor protein C, domain 3"/>
    <property type="match status" value="1"/>
</dbReference>
<sequence length="359" mass="40815">MTKKLIIFIISFLVLTGCGVQDNILEDLLLAEVTGYDAAGKNQIRGSTVVAVSQSGEKSQMGKEVYAATTHTGKNFIQKTEAEASKRLVGGRLQAVVYGEELAKQGIYDYVDTYRRDPAIGRNLYLAVVDGKAEDIVKIESKMLKTPDVKTKELIEQNSQANLPETNLHTFLYYYYGDNMDPVMPLLKQEKDHIRVKGIALFKNDKYIGKHIPYEDGFLFKMLYGNFKNGIYEIRLKENSYMNIQNISSSVEYNINTNKKPAANISVHIEGSVVEVQDVDLKKRSVISKLERDAEKVFQKNLKKMVRMFQDNDVDPLALGDKARSQIRRFDKKHWYDIYPSIPVTVHVKVKLVQEGITE</sequence>
<organism evidence="10 11">
    <name type="scientific">Peribacillus glennii</name>
    <dbReference type="NCBI Taxonomy" id="2303991"/>
    <lineage>
        <taxon>Bacteria</taxon>
        <taxon>Bacillati</taxon>
        <taxon>Bacillota</taxon>
        <taxon>Bacilli</taxon>
        <taxon>Bacillales</taxon>
        <taxon>Bacillaceae</taxon>
        <taxon>Peribacillus</taxon>
    </lineage>
</organism>
<keyword evidence="6" id="KW-0564">Palmitate</keyword>
<evidence type="ECO:0000256" key="6">
    <source>
        <dbReference type="ARBA" id="ARBA00023139"/>
    </source>
</evidence>
<keyword evidence="4" id="KW-0732">Signal</keyword>
<dbReference type="Proteomes" id="UP000262939">
    <property type="component" value="Unassembled WGS sequence"/>
</dbReference>
<dbReference type="EMBL" id="QVTD01000005">
    <property type="protein sequence ID" value="RFU63826.1"/>
    <property type="molecule type" value="Genomic_DNA"/>
</dbReference>
<keyword evidence="5" id="KW-0472">Membrane</keyword>
<dbReference type="PANTHER" id="PTHR35789:SF1">
    <property type="entry name" value="SPORE GERMINATION PROTEIN B3"/>
    <property type="match status" value="1"/>
</dbReference>
<comment type="subcellular location">
    <subcellularLocation>
        <location evidence="1">Membrane</location>
        <topology evidence="1">Lipid-anchor</topology>
    </subcellularLocation>
</comment>
<keyword evidence="7" id="KW-0449">Lipoprotein</keyword>
<name>A0A372LDU1_9BACI</name>
<feature type="domain" description="Spore germination protein N-terminal" evidence="9">
    <location>
        <begin position="23"/>
        <end position="188"/>
    </location>
</feature>
<dbReference type="NCBIfam" id="TIGR02887">
    <property type="entry name" value="spore_ger_x_C"/>
    <property type="match status" value="1"/>
</dbReference>
<evidence type="ECO:0000259" key="9">
    <source>
        <dbReference type="Pfam" id="PF25198"/>
    </source>
</evidence>
<evidence type="ECO:0000259" key="8">
    <source>
        <dbReference type="Pfam" id="PF05504"/>
    </source>
</evidence>
<dbReference type="GO" id="GO:0009847">
    <property type="term" value="P:spore germination"/>
    <property type="evidence" value="ECO:0007669"/>
    <property type="project" value="InterPro"/>
</dbReference>
<dbReference type="PROSITE" id="PS51257">
    <property type="entry name" value="PROKAR_LIPOPROTEIN"/>
    <property type="match status" value="1"/>
</dbReference>
<proteinExistence type="inferred from homology"/>
<evidence type="ECO:0000256" key="1">
    <source>
        <dbReference type="ARBA" id="ARBA00004635"/>
    </source>
</evidence>
<dbReference type="InterPro" id="IPR057336">
    <property type="entry name" value="GerAC_N"/>
</dbReference>
<reference evidence="10 11" key="1">
    <citation type="submission" date="2018-08" db="EMBL/GenBank/DDBJ databases">
        <title>Bacillus chawlae sp. nov., Bacillus glennii sp. nov., and Bacillus saganii sp. nov. Isolated from the Vehicle Assembly Building at Kennedy Space Center where the Viking Spacecraft were Assembled.</title>
        <authorList>
            <person name="Seuylemezian A."/>
            <person name="Vaishampayan P."/>
        </authorList>
    </citation>
    <scope>NUCLEOTIDE SEQUENCE [LARGE SCALE GENOMIC DNA]</scope>
    <source>
        <strain evidence="10 11">V44-8</strain>
    </source>
</reference>
<keyword evidence="3" id="KW-0309">Germination</keyword>
<accession>A0A372LDU1</accession>
<keyword evidence="11" id="KW-1185">Reference proteome</keyword>
<comment type="similarity">
    <text evidence="2">Belongs to the GerABKC lipoprotein family.</text>
</comment>
<dbReference type="Pfam" id="PF25198">
    <property type="entry name" value="Spore_GerAC_N"/>
    <property type="match status" value="1"/>
</dbReference>
<feature type="domain" description="Spore germination GerAC-like C-terminal" evidence="8">
    <location>
        <begin position="197"/>
        <end position="356"/>
    </location>
</feature>
<dbReference type="Pfam" id="PF05504">
    <property type="entry name" value="Spore_GerAC"/>
    <property type="match status" value="1"/>
</dbReference>
<comment type="caution">
    <text evidence="10">The sequence shown here is derived from an EMBL/GenBank/DDBJ whole genome shotgun (WGS) entry which is preliminary data.</text>
</comment>
<evidence type="ECO:0000313" key="11">
    <source>
        <dbReference type="Proteomes" id="UP000262939"/>
    </source>
</evidence>
<evidence type="ECO:0000256" key="7">
    <source>
        <dbReference type="ARBA" id="ARBA00023288"/>
    </source>
</evidence>
<dbReference type="InterPro" id="IPR038501">
    <property type="entry name" value="Spore_GerAC_C_sf"/>
</dbReference>
<evidence type="ECO:0000256" key="4">
    <source>
        <dbReference type="ARBA" id="ARBA00022729"/>
    </source>
</evidence>
<evidence type="ECO:0000256" key="2">
    <source>
        <dbReference type="ARBA" id="ARBA00007886"/>
    </source>
</evidence>
<evidence type="ECO:0000256" key="3">
    <source>
        <dbReference type="ARBA" id="ARBA00022544"/>
    </source>
</evidence>
<evidence type="ECO:0000313" key="10">
    <source>
        <dbReference type="EMBL" id="RFU63826.1"/>
    </source>
</evidence>
<dbReference type="OrthoDB" id="2592518at2"/>
<dbReference type="GO" id="GO:0016020">
    <property type="term" value="C:membrane"/>
    <property type="evidence" value="ECO:0007669"/>
    <property type="project" value="UniProtKB-SubCell"/>
</dbReference>
<protein>
    <submittedName>
        <fullName evidence="10">Ger(X)C family spore germination protein</fullName>
    </submittedName>
</protein>
<dbReference type="InterPro" id="IPR046953">
    <property type="entry name" value="Spore_GerAC-like_C"/>
</dbReference>
<dbReference type="PANTHER" id="PTHR35789">
    <property type="entry name" value="SPORE GERMINATION PROTEIN B3"/>
    <property type="match status" value="1"/>
</dbReference>
<gene>
    <name evidence="10" type="ORF">D0466_10200</name>
</gene>
<dbReference type="RefSeq" id="WP_117322462.1">
    <property type="nucleotide sequence ID" value="NZ_QVTD01000005.1"/>
</dbReference>
<dbReference type="AlphaFoldDB" id="A0A372LDU1"/>
<evidence type="ECO:0000256" key="5">
    <source>
        <dbReference type="ARBA" id="ARBA00023136"/>
    </source>
</evidence>